<dbReference type="AlphaFoldDB" id="A0A1M5XZV8"/>
<dbReference type="STRING" id="1121409.SAMN02745124_03482"/>
<feature type="signal peptide" evidence="1">
    <location>
        <begin position="1"/>
        <end position="26"/>
    </location>
</feature>
<organism evidence="2 3">
    <name type="scientific">Desulfofustis glycolicus DSM 9705</name>
    <dbReference type="NCBI Taxonomy" id="1121409"/>
    <lineage>
        <taxon>Bacteria</taxon>
        <taxon>Pseudomonadati</taxon>
        <taxon>Thermodesulfobacteriota</taxon>
        <taxon>Desulfobulbia</taxon>
        <taxon>Desulfobulbales</taxon>
        <taxon>Desulfocapsaceae</taxon>
        <taxon>Desulfofustis</taxon>
    </lineage>
</organism>
<accession>A0A1M5XZV8</accession>
<gene>
    <name evidence="2" type="ORF">SAMN02745124_03482</name>
</gene>
<feature type="chain" id="PRO_5013133146" description="Outer membrane protein beta-barrel domain-containing protein" evidence="1">
    <location>
        <begin position="27"/>
        <end position="228"/>
    </location>
</feature>
<evidence type="ECO:0000313" key="3">
    <source>
        <dbReference type="Proteomes" id="UP000184139"/>
    </source>
</evidence>
<evidence type="ECO:0008006" key="4">
    <source>
        <dbReference type="Google" id="ProtNLM"/>
    </source>
</evidence>
<keyword evidence="3" id="KW-1185">Reference proteome</keyword>
<proteinExistence type="predicted"/>
<dbReference type="RefSeq" id="WP_073378029.1">
    <property type="nucleotide sequence ID" value="NZ_FQXS01000025.1"/>
</dbReference>
<dbReference type="Gene3D" id="2.40.160.170">
    <property type="match status" value="1"/>
</dbReference>
<evidence type="ECO:0000313" key="2">
    <source>
        <dbReference type="EMBL" id="SHI05114.1"/>
    </source>
</evidence>
<name>A0A1M5XZV8_9BACT</name>
<evidence type="ECO:0000256" key="1">
    <source>
        <dbReference type="SAM" id="SignalP"/>
    </source>
</evidence>
<dbReference type="OrthoDB" id="517121at2"/>
<protein>
    <recommendedName>
        <fullName evidence="4">Outer membrane protein beta-barrel domain-containing protein</fullName>
    </recommendedName>
</protein>
<dbReference type="Proteomes" id="UP000184139">
    <property type="component" value="Unassembled WGS sequence"/>
</dbReference>
<reference evidence="2 3" key="1">
    <citation type="submission" date="2016-11" db="EMBL/GenBank/DDBJ databases">
        <authorList>
            <person name="Jaros S."/>
            <person name="Januszkiewicz K."/>
            <person name="Wedrychowicz H."/>
        </authorList>
    </citation>
    <scope>NUCLEOTIDE SEQUENCE [LARGE SCALE GENOMIC DNA]</scope>
    <source>
        <strain evidence="2 3">DSM 9705</strain>
    </source>
</reference>
<keyword evidence="1" id="KW-0732">Signal</keyword>
<sequence length="228" mass="24759">MQRTANLIAPALTCLLLISTPHLSSAAEGLGIAVKAGTLGVGAELSTPLLPNTRLRGGVNYLKYEFESTISDIDYEFEPEHNSASLVLDVHPFGGAFFISGGAYFNNNNVGVTGTIDSGIIPADYYRYAFLADLVSISGDVEFNPVAPYAGIGWRSNSDTSGWGFAIELGVLYQGAPDVKNLRVNAPIDVNGFDDVQRFLAEQEQEIEDELDWFEFYPVASAMLTYHF</sequence>
<dbReference type="EMBL" id="FQXS01000025">
    <property type="protein sequence ID" value="SHI05114.1"/>
    <property type="molecule type" value="Genomic_DNA"/>
</dbReference>